<accession>A0A5C8P6U5</accession>
<dbReference type="AlphaFoldDB" id="A0A5C8P6U5"/>
<feature type="signal peptide" evidence="1">
    <location>
        <begin position="1"/>
        <end position="23"/>
    </location>
</feature>
<proteinExistence type="predicted"/>
<sequence length="122" mass="12207">MFRRLIAALIALWLPLQLGTAFAVSAPMQVAAGVGQHACHGHDATPEGHASAAHAAPAACAKADAHDAASCVDCAFCFASSIALVLPGASVPPAEASCSAVASRADRFDSLNQVPPDPPPIA</sequence>
<organism evidence="2 3">
    <name type="scientific">Zeimonas arvi</name>
    <dbReference type="NCBI Taxonomy" id="2498847"/>
    <lineage>
        <taxon>Bacteria</taxon>
        <taxon>Pseudomonadati</taxon>
        <taxon>Pseudomonadota</taxon>
        <taxon>Betaproteobacteria</taxon>
        <taxon>Burkholderiales</taxon>
        <taxon>Burkholderiaceae</taxon>
        <taxon>Zeimonas</taxon>
    </lineage>
</organism>
<keyword evidence="3" id="KW-1185">Reference proteome</keyword>
<feature type="chain" id="PRO_5022763775" description="DUF2946 domain-containing protein" evidence="1">
    <location>
        <begin position="24"/>
        <end position="122"/>
    </location>
</feature>
<dbReference type="Proteomes" id="UP000321548">
    <property type="component" value="Unassembled WGS sequence"/>
</dbReference>
<evidence type="ECO:0000256" key="1">
    <source>
        <dbReference type="SAM" id="SignalP"/>
    </source>
</evidence>
<name>A0A5C8P6U5_9BURK</name>
<protein>
    <recommendedName>
        <fullName evidence="4">DUF2946 domain-containing protein</fullName>
    </recommendedName>
</protein>
<keyword evidence="1" id="KW-0732">Signal</keyword>
<reference evidence="2 3" key="1">
    <citation type="submission" date="2019-06" db="EMBL/GenBank/DDBJ databases">
        <title>Quisquiliibacterium sp. nov., isolated from a maize field.</title>
        <authorList>
            <person name="Lin S.-Y."/>
            <person name="Tsai C.-F."/>
            <person name="Young C.-C."/>
        </authorList>
    </citation>
    <scope>NUCLEOTIDE SEQUENCE [LARGE SCALE GENOMIC DNA]</scope>
    <source>
        <strain evidence="2 3">CC-CFT501</strain>
    </source>
</reference>
<gene>
    <name evidence="2" type="ORF">FHP08_03595</name>
</gene>
<dbReference type="EMBL" id="VDUY01000001">
    <property type="protein sequence ID" value="TXL68774.1"/>
    <property type="molecule type" value="Genomic_DNA"/>
</dbReference>
<evidence type="ECO:0000313" key="2">
    <source>
        <dbReference type="EMBL" id="TXL68774.1"/>
    </source>
</evidence>
<evidence type="ECO:0008006" key="4">
    <source>
        <dbReference type="Google" id="ProtNLM"/>
    </source>
</evidence>
<evidence type="ECO:0000313" key="3">
    <source>
        <dbReference type="Proteomes" id="UP000321548"/>
    </source>
</evidence>
<dbReference type="RefSeq" id="WP_147702910.1">
    <property type="nucleotide sequence ID" value="NZ_VDUY01000001.1"/>
</dbReference>
<comment type="caution">
    <text evidence="2">The sequence shown here is derived from an EMBL/GenBank/DDBJ whole genome shotgun (WGS) entry which is preliminary data.</text>
</comment>